<keyword evidence="4" id="KW-1133">Transmembrane helix</keyword>
<dbReference type="InterPro" id="IPR029044">
    <property type="entry name" value="Nucleotide-diphossugar_trans"/>
</dbReference>
<dbReference type="AlphaFoldDB" id="A0A9D9DHX9"/>
<dbReference type="Gene3D" id="3.90.550.10">
    <property type="entry name" value="Spore Coat Polysaccharide Biosynthesis Protein SpsA, Chain A"/>
    <property type="match status" value="1"/>
</dbReference>
<dbReference type="GO" id="GO:0016757">
    <property type="term" value="F:glycosyltransferase activity"/>
    <property type="evidence" value="ECO:0007669"/>
    <property type="project" value="UniProtKB-KW"/>
</dbReference>
<dbReference type="CDD" id="cd06438">
    <property type="entry name" value="EpsO_like"/>
    <property type="match status" value="1"/>
</dbReference>
<dbReference type="PANTHER" id="PTHR43630">
    <property type="entry name" value="POLY-BETA-1,6-N-ACETYL-D-GLUCOSAMINE SYNTHASE"/>
    <property type="match status" value="1"/>
</dbReference>
<evidence type="ECO:0000256" key="2">
    <source>
        <dbReference type="ARBA" id="ARBA00022676"/>
    </source>
</evidence>
<reference evidence="5" key="1">
    <citation type="submission" date="2020-10" db="EMBL/GenBank/DDBJ databases">
        <authorList>
            <person name="Gilroy R."/>
        </authorList>
    </citation>
    <scope>NUCLEOTIDE SEQUENCE</scope>
    <source>
        <strain evidence="5">11159</strain>
    </source>
</reference>
<reference evidence="5" key="2">
    <citation type="journal article" date="2021" name="PeerJ">
        <title>Extensive microbial diversity within the chicken gut microbiome revealed by metagenomics and culture.</title>
        <authorList>
            <person name="Gilroy R."/>
            <person name="Ravi A."/>
            <person name="Getino M."/>
            <person name="Pursley I."/>
            <person name="Horton D.L."/>
            <person name="Alikhan N.F."/>
            <person name="Baker D."/>
            <person name="Gharbi K."/>
            <person name="Hall N."/>
            <person name="Watson M."/>
            <person name="Adriaenssens E.M."/>
            <person name="Foster-Nyarko E."/>
            <person name="Jarju S."/>
            <person name="Secka A."/>
            <person name="Antonio M."/>
            <person name="Oren A."/>
            <person name="Chaudhuri R.R."/>
            <person name="La Ragione R."/>
            <person name="Hildebrand F."/>
            <person name="Pallen M.J."/>
        </authorList>
    </citation>
    <scope>NUCLEOTIDE SEQUENCE</scope>
    <source>
        <strain evidence="5">11159</strain>
    </source>
</reference>
<feature type="transmembrane region" description="Helical" evidence="4">
    <location>
        <begin position="349"/>
        <end position="369"/>
    </location>
</feature>
<evidence type="ECO:0000313" key="5">
    <source>
        <dbReference type="EMBL" id="MBO8427848.1"/>
    </source>
</evidence>
<keyword evidence="4" id="KW-0812">Transmembrane</keyword>
<comment type="caution">
    <text evidence="5">The sequence shown here is derived from an EMBL/GenBank/DDBJ whole genome shotgun (WGS) entry which is preliminary data.</text>
</comment>
<evidence type="ECO:0000256" key="1">
    <source>
        <dbReference type="ARBA" id="ARBA00006739"/>
    </source>
</evidence>
<name>A0A9D9DHX9_9BACL</name>
<dbReference type="Pfam" id="PF13641">
    <property type="entry name" value="Glyco_tranf_2_3"/>
    <property type="match status" value="1"/>
</dbReference>
<protein>
    <submittedName>
        <fullName evidence="5">Glycosyltransferase</fullName>
    </submittedName>
</protein>
<sequence>MIDYEFVVNCFDIAIVCALIIFLLLSLPLILYFIEAFNKSPRFPRGKKLYKYAILIPARNEDKVITHILESLKKQTYPKEYFDVYVIIESKDDPTFNITKKFGYNVYIRKDLINKRTKGFALKEVIEYINGLNKNYDAYMIFDADNIVSEDYIYLLNDVKNKGYQIGVGYRNFTNSTENWISACSATLFSFMNQFTSKGRSKFFNKATLTGTGYYIDKKVVDDAGGWIWTGLTEDVALTTYSYYHNVKMHYYPYAMYYDEQPTTFKYMHRQHIRWVFGFVENKSKYKKGVMYGKKTRRLGIIEYSLAVWPFATFVIVEFLAFITLFFLFIFACIFDTWDAALWVGGHALFNLLCLYGSFIFASLIAIGLDNKNLKFKPKTIFKICFTYIFFFIDFALAFIDGFIHKKKRKNWVKIEHSGNVTNKDLKKK</sequence>
<gene>
    <name evidence="5" type="ORF">IAC58_04790</name>
</gene>
<evidence type="ECO:0000256" key="4">
    <source>
        <dbReference type="SAM" id="Phobius"/>
    </source>
</evidence>
<keyword evidence="2" id="KW-0328">Glycosyltransferase</keyword>
<keyword evidence="4" id="KW-0472">Membrane</keyword>
<dbReference type="PANTHER" id="PTHR43630:SF1">
    <property type="entry name" value="POLY-BETA-1,6-N-ACETYL-D-GLUCOSAMINE SYNTHASE"/>
    <property type="match status" value="1"/>
</dbReference>
<comment type="similarity">
    <text evidence="1">Belongs to the glycosyltransferase 2 family.</text>
</comment>
<dbReference type="SUPFAM" id="SSF53448">
    <property type="entry name" value="Nucleotide-diphospho-sugar transferases"/>
    <property type="match status" value="1"/>
</dbReference>
<dbReference type="EMBL" id="JADIMY010000095">
    <property type="protein sequence ID" value="MBO8427848.1"/>
    <property type="molecule type" value="Genomic_DNA"/>
</dbReference>
<organism evidence="5 6">
    <name type="scientific">Candidatus Onthovivens merdipullorum</name>
    <dbReference type="NCBI Taxonomy" id="2840889"/>
    <lineage>
        <taxon>Bacteria</taxon>
        <taxon>Bacillati</taxon>
        <taxon>Bacillota</taxon>
        <taxon>Bacilli</taxon>
        <taxon>Bacillales</taxon>
        <taxon>Candidatus Onthovivens</taxon>
    </lineage>
</organism>
<accession>A0A9D9DHX9</accession>
<feature type="transmembrane region" description="Helical" evidence="4">
    <location>
        <begin position="381"/>
        <end position="404"/>
    </location>
</feature>
<feature type="transmembrane region" description="Helical" evidence="4">
    <location>
        <begin position="304"/>
        <end position="337"/>
    </location>
</feature>
<dbReference type="Proteomes" id="UP000823613">
    <property type="component" value="Unassembled WGS sequence"/>
</dbReference>
<evidence type="ECO:0000313" key="6">
    <source>
        <dbReference type="Proteomes" id="UP000823613"/>
    </source>
</evidence>
<evidence type="ECO:0000256" key="3">
    <source>
        <dbReference type="ARBA" id="ARBA00022679"/>
    </source>
</evidence>
<keyword evidence="3" id="KW-0808">Transferase</keyword>
<proteinExistence type="inferred from homology"/>
<feature type="transmembrane region" description="Helical" evidence="4">
    <location>
        <begin position="6"/>
        <end position="34"/>
    </location>
</feature>